<dbReference type="Proteomes" id="UP000244077">
    <property type="component" value="Unassembled WGS sequence"/>
</dbReference>
<evidence type="ECO:0000313" key="2">
    <source>
        <dbReference type="Proteomes" id="UP000244077"/>
    </source>
</evidence>
<name>A0A2T5HVU7_9RHOB</name>
<organism evidence="1 2">
    <name type="scientific">Celeribacter persicus</name>
    <dbReference type="NCBI Taxonomy" id="1651082"/>
    <lineage>
        <taxon>Bacteria</taxon>
        <taxon>Pseudomonadati</taxon>
        <taxon>Pseudomonadota</taxon>
        <taxon>Alphaproteobacteria</taxon>
        <taxon>Rhodobacterales</taxon>
        <taxon>Roseobacteraceae</taxon>
        <taxon>Celeribacter</taxon>
    </lineage>
</organism>
<dbReference type="RefSeq" id="WP_107814704.1">
    <property type="nucleotide sequence ID" value="NZ_QAOH01000001.1"/>
</dbReference>
<comment type="caution">
    <text evidence="1">The sequence shown here is derived from an EMBL/GenBank/DDBJ whole genome shotgun (WGS) entry which is preliminary data.</text>
</comment>
<reference evidence="1 2" key="1">
    <citation type="submission" date="2018-04" db="EMBL/GenBank/DDBJ databases">
        <title>Genomic Encyclopedia of Archaeal and Bacterial Type Strains, Phase II (KMG-II): from individual species to whole genera.</title>
        <authorList>
            <person name="Goeker M."/>
        </authorList>
    </citation>
    <scope>NUCLEOTIDE SEQUENCE [LARGE SCALE GENOMIC DNA]</scope>
    <source>
        <strain evidence="1 2">DSM 100434</strain>
    </source>
</reference>
<protein>
    <recommendedName>
        <fullName evidence="3">Glycosyl transferase family 2</fullName>
    </recommendedName>
</protein>
<gene>
    <name evidence="1" type="ORF">C8N42_101233</name>
</gene>
<dbReference type="EMBL" id="QAOH01000001">
    <property type="protein sequence ID" value="PTQ75694.1"/>
    <property type="molecule type" value="Genomic_DNA"/>
</dbReference>
<sequence length="290" mass="33756">MKDFVVSLTAIPPRFDDLMPTLLSLREQRHVNIREIRLDLPRRYRRFAFDLATDLPDLPDWVSVRICETDYGPATKILPAAKDYAGEDVFLFYCDDDQQYEPELLYKLGTAAEAHPNDVISNMGYNLNERLANPCYDFPRSFQPRAKRRRKGWRYRLWRLRTGLRKKFAFVGTPGYIDVAEGFGGVLARPSFFTPDMYDIPEIIWTVDDPWLSGHFTKNGHGIWRPADTFRFAHNRGAEALADFVCQDHGRAEADTLCIEYFRDNYGIWGGDDPATRFNRDLTEPRRWNG</sequence>
<evidence type="ECO:0000313" key="1">
    <source>
        <dbReference type="EMBL" id="PTQ75694.1"/>
    </source>
</evidence>
<proteinExistence type="predicted"/>
<accession>A0A2T5HVU7</accession>
<evidence type="ECO:0008006" key="3">
    <source>
        <dbReference type="Google" id="ProtNLM"/>
    </source>
</evidence>
<dbReference type="OrthoDB" id="5465469at2"/>
<dbReference type="AlphaFoldDB" id="A0A2T5HVU7"/>
<keyword evidence="2" id="KW-1185">Reference proteome</keyword>